<dbReference type="SMART" id="SM00797">
    <property type="entry name" value="AHS2"/>
    <property type="match status" value="1"/>
</dbReference>
<sequence>MAGQIRGIRPVGDRAVLVELDDLAEVLSLQAQLREHPLDGQLDVLAAAETVLVTAVSPAAASGFAARLRRMDLGTVTDADATLVIIDTVYDGEDLARVAELTGLGADGVIAAHSEQTWTAAFGGFAPGFAYLVGEATSLAVPRRTTPRSAVPAGSVALADTYSAVYPRASPGGWQLIGRTTALMWDLGRDQPALVRPGNRVRFRPVRELVLAAGGLAPGLTAEPVIARADRAADGVIVRSPGLQTTVQDLGREGRAALGVPGSGALDRGALRRANRLAGNPAGAAGLENALGGLALEAVTDQVLAVTGARVPLTVTGPTGARTVQTETPFALLAGETLTLGAPSAGVRSYVAFRGGLDVPPVLGSRSTDTLSGIGPRPLGAGTPLPVLAAPPSSVVGAPGVEPEPPAAVTDLRFVPGPRSDWFDPETIERFAGATWTVTAQSNRIGLRLDGEPLERSRPGELPSEGTVTGAIQLPSSGLPVLFLADHPVTGGYPVIGVVLPADLDRAAQLPTGARIRFTPAPGADPLLPSPGATPARQHTTDR</sequence>
<dbReference type="Pfam" id="PF02682">
    <property type="entry name" value="CT_C_D"/>
    <property type="match status" value="1"/>
</dbReference>
<dbReference type="GO" id="GO:0016829">
    <property type="term" value="F:lyase activity"/>
    <property type="evidence" value="ECO:0007669"/>
    <property type="project" value="UniProtKB-KW"/>
</dbReference>
<dbReference type="InterPro" id="IPR029000">
    <property type="entry name" value="Cyclophilin-like_dom_sf"/>
</dbReference>
<dbReference type="AlphaFoldDB" id="A0A4R8UHR4"/>
<evidence type="ECO:0000256" key="3">
    <source>
        <dbReference type="ARBA" id="ARBA00022840"/>
    </source>
</evidence>
<keyword evidence="8" id="KW-1185">Reference proteome</keyword>
<dbReference type="PANTHER" id="PTHR43309">
    <property type="entry name" value="5-OXOPROLINASE SUBUNIT C"/>
    <property type="match status" value="1"/>
</dbReference>
<reference evidence="7 8" key="1">
    <citation type="submission" date="2019-03" db="EMBL/GenBank/DDBJ databases">
        <title>Genomics of glacier-inhabiting Cryobacterium strains.</title>
        <authorList>
            <person name="Liu Q."/>
            <person name="Xin Y.-H."/>
        </authorList>
    </citation>
    <scope>NUCLEOTIDE SEQUENCE [LARGE SCALE GENOMIC DNA]</scope>
    <source>
        <strain evidence="7 8">Sr47</strain>
    </source>
</reference>
<proteinExistence type="predicted"/>
<dbReference type="InterPro" id="IPR003778">
    <property type="entry name" value="CT_A_B"/>
</dbReference>
<keyword evidence="1" id="KW-0547">Nucleotide-binding</keyword>
<dbReference type="InterPro" id="IPR003833">
    <property type="entry name" value="CT_C_D"/>
</dbReference>
<dbReference type="SUPFAM" id="SSF50891">
    <property type="entry name" value="Cyclophilin-like"/>
    <property type="match status" value="2"/>
</dbReference>
<evidence type="ECO:0000313" key="7">
    <source>
        <dbReference type="EMBL" id="TFB53265.1"/>
    </source>
</evidence>
<evidence type="ECO:0000256" key="1">
    <source>
        <dbReference type="ARBA" id="ARBA00022741"/>
    </source>
</evidence>
<keyword evidence="3" id="KW-0067">ATP-binding</keyword>
<dbReference type="PANTHER" id="PTHR43309:SF3">
    <property type="entry name" value="5-OXOPROLINASE SUBUNIT C"/>
    <property type="match status" value="1"/>
</dbReference>
<dbReference type="InterPro" id="IPR052708">
    <property type="entry name" value="PxpC"/>
</dbReference>
<dbReference type="SUPFAM" id="SSF160467">
    <property type="entry name" value="PH0987 N-terminal domain-like"/>
    <property type="match status" value="1"/>
</dbReference>
<dbReference type="Proteomes" id="UP000297866">
    <property type="component" value="Unassembled WGS sequence"/>
</dbReference>
<dbReference type="EMBL" id="SOEZ01000028">
    <property type="protein sequence ID" value="TFB53265.1"/>
    <property type="molecule type" value="Genomic_DNA"/>
</dbReference>
<evidence type="ECO:0000259" key="6">
    <source>
        <dbReference type="SMART" id="SM00797"/>
    </source>
</evidence>
<keyword evidence="2" id="KW-0378">Hydrolase</keyword>
<dbReference type="GO" id="GO:0005524">
    <property type="term" value="F:ATP binding"/>
    <property type="evidence" value="ECO:0007669"/>
    <property type="project" value="UniProtKB-KW"/>
</dbReference>
<accession>A0A4R8UHR4</accession>
<dbReference type="Gene3D" id="2.40.100.10">
    <property type="entry name" value="Cyclophilin-like"/>
    <property type="match status" value="2"/>
</dbReference>
<protein>
    <submittedName>
        <fullName evidence="7">5-oxoprolinase/urea amidolyase family protein</fullName>
    </submittedName>
</protein>
<keyword evidence="7" id="KW-0456">Lyase</keyword>
<dbReference type="Gene3D" id="3.30.1360.40">
    <property type="match status" value="1"/>
</dbReference>
<dbReference type="OrthoDB" id="9768696at2"/>
<evidence type="ECO:0000256" key="4">
    <source>
        <dbReference type="SAM" id="MobiDB-lite"/>
    </source>
</evidence>
<feature type="region of interest" description="Disordered" evidence="4">
    <location>
        <begin position="516"/>
        <end position="543"/>
    </location>
</feature>
<gene>
    <name evidence="7" type="ORF">E3O23_05395</name>
</gene>
<dbReference type="SMART" id="SM00796">
    <property type="entry name" value="AHS1"/>
    <property type="match status" value="1"/>
</dbReference>
<dbReference type="Pfam" id="PF02626">
    <property type="entry name" value="CT_A_B"/>
    <property type="match status" value="1"/>
</dbReference>
<name>A0A4R8UHR4_9MICO</name>
<comment type="caution">
    <text evidence="7">The sequence shown here is derived from an EMBL/GenBank/DDBJ whole genome shotgun (WGS) entry which is preliminary data.</text>
</comment>
<evidence type="ECO:0000313" key="8">
    <source>
        <dbReference type="Proteomes" id="UP000297866"/>
    </source>
</evidence>
<evidence type="ECO:0000259" key="5">
    <source>
        <dbReference type="SMART" id="SM00796"/>
    </source>
</evidence>
<feature type="domain" description="Carboxyltransferase" evidence="6">
    <location>
        <begin position="257"/>
        <end position="537"/>
    </location>
</feature>
<dbReference type="NCBIfam" id="TIGR00724">
    <property type="entry name" value="urea_amlyse_rel"/>
    <property type="match status" value="1"/>
</dbReference>
<evidence type="ECO:0000256" key="2">
    <source>
        <dbReference type="ARBA" id="ARBA00022801"/>
    </source>
</evidence>
<dbReference type="GO" id="GO:0016787">
    <property type="term" value="F:hydrolase activity"/>
    <property type="evidence" value="ECO:0007669"/>
    <property type="project" value="UniProtKB-KW"/>
</dbReference>
<dbReference type="RefSeq" id="WP_134488910.1">
    <property type="nucleotide sequence ID" value="NZ_SOEZ01000028.1"/>
</dbReference>
<feature type="domain" description="Carboxyltransferase" evidence="5">
    <location>
        <begin position="8"/>
        <end position="195"/>
    </location>
</feature>
<organism evidence="7 8">
    <name type="scientific">Cryobacterium tagatosivorans</name>
    <dbReference type="NCBI Taxonomy" id="1259199"/>
    <lineage>
        <taxon>Bacteria</taxon>
        <taxon>Bacillati</taxon>
        <taxon>Actinomycetota</taxon>
        <taxon>Actinomycetes</taxon>
        <taxon>Micrococcales</taxon>
        <taxon>Microbacteriaceae</taxon>
        <taxon>Cryobacterium</taxon>
    </lineage>
</organism>